<proteinExistence type="predicted"/>
<dbReference type="InParanoid" id="A0A0C2SDJ8"/>
<evidence type="ECO:0000313" key="2">
    <source>
        <dbReference type="Proteomes" id="UP000054549"/>
    </source>
</evidence>
<name>A0A0C2SDJ8_AMAMK</name>
<protein>
    <submittedName>
        <fullName evidence="1">Uncharacterized protein</fullName>
    </submittedName>
</protein>
<accession>A0A0C2SDJ8</accession>
<dbReference type="Proteomes" id="UP000054549">
    <property type="component" value="Unassembled WGS sequence"/>
</dbReference>
<dbReference type="EMBL" id="KN818289">
    <property type="protein sequence ID" value="KIL61090.1"/>
    <property type="molecule type" value="Genomic_DNA"/>
</dbReference>
<gene>
    <name evidence="1" type="ORF">M378DRAFT_167450</name>
</gene>
<evidence type="ECO:0000313" key="1">
    <source>
        <dbReference type="EMBL" id="KIL61090.1"/>
    </source>
</evidence>
<dbReference type="HOGENOM" id="CLU_2670590_0_0_1"/>
<keyword evidence="2" id="KW-1185">Reference proteome</keyword>
<sequence>MASVNGRMFNGGDVSGCEPLKYKVLELTGRPVKERVTDRGEDRDVQVLVAQHGQMDSQLFNAAVESEQQRDAGDA</sequence>
<reference evidence="1 2" key="1">
    <citation type="submission" date="2014-04" db="EMBL/GenBank/DDBJ databases">
        <title>Evolutionary Origins and Diversification of the Mycorrhizal Mutualists.</title>
        <authorList>
            <consortium name="DOE Joint Genome Institute"/>
            <consortium name="Mycorrhizal Genomics Consortium"/>
            <person name="Kohler A."/>
            <person name="Kuo A."/>
            <person name="Nagy L.G."/>
            <person name="Floudas D."/>
            <person name="Copeland A."/>
            <person name="Barry K.W."/>
            <person name="Cichocki N."/>
            <person name="Veneault-Fourrey C."/>
            <person name="LaButti K."/>
            <person name="Lindquist E.A."/>
            <person name="Lipzen A."/>
            <person name="Lundell T."/>
            <person name="Morin E."/>
            <person name="Murat C."/>
            <person name="Riley R."/>
            <person name="Ohm R."/>
            <person name="Sun H."/>
            <person name="Tunlid A."/>
            <person name="Henrissat B."/>
            <person name="Grigoriev I.V."/>
            <person name="Hibbett D.S."/>
            <person name="Martin F."/>
        </authorList>
    </citation>
    <scope>NUCLEOTIDE SEQUENCE [LARGE SCALE GENOMIC DNA]</scope>
    <source>
        <strain evidence="1 2">Koide BX008</strain>
    </source>
</reference>
<dbReference type="AlphaFoldDB" id="A0A0C2SDJ8"/>
<organism evidence="1 2">
    <name type="scientific">Amanita muscaria (strain Koide BX008)</name>
    <dbReference type="NCBI Taxonomy" id="946122"/>
    <lineage>
        <taxon>Eukaryota</taxon>
        <taxon>Fungi</taxon>
        <taxon>Dikarya</taxon>
        <taxon>Basidiomycota</taxon>
        <taxon>Agaricomycotina</taxon>
        <taxon>Agaricomycetes</taxon>
        <taxon>Agaricomycetidae</taxon>
        <taxon>Agaricales</taxon>
        <taxon>Pluteineae</taxon>
        <taxon>Amanitaceae</taxon>
        <taxon>Amanita</taxon>
    </lineage>
</organism>